<evidence type="ECO:0000313" key="2">
    <source>
        <dbReference type="Proteomes" id="UP001303046"/>
    </source>
</evidence>
<dbReference type="EMBL" id="JAVFWL010000001">
    <property type="protein sequence ID" value="KAK6731442.1"/>
    <property type="molecule type" value="Genomic_DNA"/>
</dbReference>
<proteinExistence type="predicted"/>
<organism evidence="1 2">
    <name type="scientific">Necator americanus</name>
    <name type="common">Human hookworm</name>
    <dbReference type="NCBI Taxonomy" id="51031"/>
    <lineage>
        <taxon>Eukaryota</taxon>
        <taxon>Metazoa</taxon>
        <taxon>Ecdysozoa</taxon>
        <taxon>Nematoda</taxon>
        <taxon>Chromadorea</taxon>
        <taxon>Rhabditida</taxon>
        <taxon>Rhabditina</taxon>
        <taxon>Rhabditomorpha</taxon>
        <taxon>Strongyloidea</taxon>
        <taxon>Ancylostomatidae</taxon>
        <taxon>Bunostominae</taxon>
        <taxon>Necator</taxon>
    </lineage>
</organism>
<accession>A0ABR1C1B2</accession>
<keyword evidence="2" id="KW-1185">Reference proteome</keyword>
<name>A0ABR1C1B2_NECAM</name>
<sequence length="84" mass="9564">MTDTKIPQLQNRNSLAEIRSAQLVMQHKLAEKRSPDFNHDVNYARTPLRYSFYEWRGGIGATAAARDIDSKLGEGTTTIRTVKR</sequence>
<dbReference type="Proteomes" id="UP001303046">
    <property type="component" value="Unassembled WGS sequence"/>
</dbReference>
<reference evidence="1 2" key="1">
    <citation type="submission" date="2023-08" db="EMBL/GenBank/DDBJ databases">
        <title>A Necator americanus chromosomal reference genome.</title>
        <authorList>
            <person name="Ilik V."/>
            <person name="Petrzelkova K.J."/>
            <person name="Pardy F."/>
            <person name="Fuh T."/>
            <person name="Niatou-Singa F.S."/>
            <person name="Gouil Q."/>
            <person name="Baker L."/>
            <person name="Ritchie M.E."/>
            <person name="Jex A.R."/>
            <person name="Gazzola D."/>
            <person name="Li H."/>
            <person name="Toshio Fujiwara R."/>
            <person name="Zhan B."/>
            <person name="Aroian R.V."/>
            <person name="Pafco B."/>
            <person name="Schwarz E.M."/>
        </authorList>
    </citation>
    <scope>NUCLEOTIDE SEQUENCE [LARGE SCALE GENOMIC DNA]</scope>
    <source>
        <strain evidence="1 2">Aroian</strain>
        <tissue evidence="1">Whole animal</tissue>
    </source>
</reference>
<gene>
    <name evidence="1" type="primary">Necator_chrI.g3862</name>
    <name evidence="1" type="ORF">RB195_007733</name>
</gene>
<protein>
    <submittedName>
        <fullName evidence="1">Uncharacterized protein</fullName>
    </submittedName>
</protein>
<evidence type="ECO:0000313" key="1">
    <source>
        <dbReference type="EMBL" id="KAK6731442.1"/>
    </source>
</evidence>
<comment type="caution">
    <text evidence="1">The sequence shown here is derived from an EMBL/GenBank/DDBJ whole genome shotgun (WGS) entry which is preliminary data.</text>
</comment>